<dbReference type="GO" id="GO:0006526">
    <property type="term" value="P:L-arginine biosynthetic process"/>
    <property type="evidence" value="ECO:0007669"/>
    <property type="project" value="TreeGrafter"/>
</dbReference>
<dbReference type="Proteomes" id="UP000679848">
    <property type="component" value="Plasmid pMM59_01"/>
</dbReference>
<keyword evidence="3" id="KW-0645">Protease</keyword>
<evidence type="ECO:0000313" key="10">
    <source>
        <dbReference type="Proteomes" id="UP000679848"/>
    </source>
</evidence>
<dbReference type="InterPro" id="IPR036264">
    <property type="entry name" value="Bact_exopeptidase_dim_dom"/>
</dbReference>
<dbReference type="InterPro" id="IPR050072">
    <property type="entry name" value="Peptidase_M20A"/>
</dbReference>
<evidence type="ECO:0000256" key="5">
    <source>
        <dbReference type="ARBA" id="ARBA00022801"/>
    </source>
</evidence>
<sequence>MTLKAEVSKYQEDLVRSVQELVQIKSVHEQPLPGKPFGDGVDKALGYVLSLAESMGFSTKNLDGYCGYAEYGEGELYIGVLSHVDICPEGEMWGVPPYGGMILNNRIYGRGSLDNKGPLLAALYALKAVKDSGKKLNKKIRLIVGTDEQRYYRDMEHYLSQEKPPIAGFTLDGQFPVVFAEKGLAMVEFSSEIPQEREEYIQYIRGGTMENTVPGHCEALLITPRKSEIVRELSEFSKEHRHNMHAKILENGVLLEAFGMETHSISLEQGVNAVSAMLDFLDSLAFGSREMCRTIHFLRTRIGFEIYGDSLGIAYADEFSGKLTVNLGILTFDGKKMHVRLDLRYPVTCRYDQVYGKLQDSFLENGFSPVENSYWDPTYFPREHFLIKALLKAYQKVTKDKSEPTYSGSGSYSKSIPNIAAFGAIFPGESLAWHQKNEYIDIDSLVKTCRIYAEAIYELGSL</sequence>
<dbReference type="Gene3D" id="3.30.70.360">
    <property type="match status" value="2"/>
</dbReference>
<dbReference type="KEGG" id="pfaa:MM59RIKEN_30100"/>
<reference evidence="9" key="1">
    <citation type="submission" date="2020-09" db="EMBL/GenBank/DDBJ databases">
        <title>New species isolated from human feces.</title>
        <authorList>
            <person name="Kitahara M."/>
            <person name="Shigeno Y."/>
            <person name="Shime M."/>
            <person name="Matsumoto Y."/>
            <person name="Nakamura S."/>
            <person name="Motooka D."/>
            <person name="Fukuoka S."/>
            <person name="Nishikawa H."/>
            <person name="Benno Y."/>
        </authorList>
    </citation>
    <scope>NUCLEOTIDE SEQUENCE</scope>
    <source>
        <strain evidence="9">MM59</strain>
        <plasmid evidence="9">pMM59_01</plasmid>
    </source>
</reference>
<dbReference type="GO" id="GO:0016805">
    <property type="term" value="F:dipeptidase activity"/>
    <property type="evidence" value="ECO:0007669"/>
    <property type="project" value="UniProtKB-KW"/>
</dbReference>
<evidence type="ECO:0000313" key="9">
    <source>
        <dbReference type="EMBL" id="BCK85691.1"/>
    </source>
</evidence>
<evidence type="ECO:0000256" key="6">
    <source>
        <dbReference type="ARBA" id="ARBA00022833"/>
    </source>
</evidence>
<keyword evidence="4" id="KW-0479">Metal-binding</keyword>
<dbReference type="SUPFAM" id="SSF53187">
    <property type="entry name" value="Zn-dependent exopeptidases"/>
    <property type="match status" value="1"/>
</dbReference>
<dbReference type="InterPro" id="IPR002933">
    <property type="entry name" value="Peptidase_M20"/>
</dbReference>
<evidence type="ECO:0000256" key="1">
    <source>
        <dbReference type="ARBA" id="ARBA00001947"/>
    </source>
</evidence>
<keyword evidence="10" id="KW-1185">Reference proteome</keyword>
<dbReference type="SUPFAM" id="SSF55031">
    <property type="entry name" value="Bacterial exopeptidase dimerisation domain"/>
    <property type="match status" value="1"/>
</dbReference>
<dbReference type="GO" id="GO:0008270">
    <property type="term" value="F:zinc ion binding"/>
    <property type="evidence" value="ECO:0007669"/>
    <property type="project" value="InterPro"/>
</dbReference>
<dbReference type="Pfam" id="PF01546">
    <property type="entry name" value="Peptidase_M20"/>
    <property type="match status" value="1"/>
</dbReference>
<evidence type="ECO:0000256" key="4">
    <source>
        <dbReference type="ARBA" id="ARBA00022723"/>
    </source>
</evidence>
<protein>
    <submittedName>
        <fullName evidence="9">Dipeptidase PepV</fullName>
    </submittedName>
</protein>
<gene>
    <name evidence="9" type="ORF">MM59RIKEN_30100</name>
</gene>
<keyword evidence="5" id="KW-0378">Hydrolase</keyword>
<dbReference type="GO" id="GO:0008237">
    <property type="term" value="F:metallopeptidase activity"/>
    <property type="evidence" value="ECO:0007669"/>
    <property type="project" value="UniProtKB-KW"/>
</dbReference>
<dbReference type="GO" id="GO:0006508">
    <property type="term" value="P:proteolysis"/>
    <property type="evidence" value="ECO:0007669"/>
    <property type="project" value="UniProtKB-KW"/>
</dbReference>
<keyword evidence="9" id="KW-0614">Plasmid</keyword>
<evidence type="ECO:0000256" key="3">
    <source>
        <dbReference type="ARBA" id="ARBA00022670"/>
    </source>
</evidence>
<dbReference type="RefSeq" id="WP_187028726.1">
    <property type="nucleotide sequence ID" value="NZ_AP023421.1"/>
</dbReference>
<comment type="similarity">
    <text evidence="2">Belongs to the peptidase M20A family.</text>
</comment>
<dbReference type="PANTHER" id="PTHR43808:SF31">
    <property type="entry name" value="N-ACETYL-L-CITRULLINE DEACETYLASE"/>
    <property type="match status" value="1"/>
</dbReference>
<evidence type="ECO:0000256" key="8">
    <source>
        <dbReference type="ARBA" id="ARBA00023049"/>
    </source>
</evidence>
<organism evidence="9 10">
    <name type="scientific">Pusillibacter faecalis</name>
    <dbReference type="NCBI Taxonomy" id="2714358"/>
    <lineage>
        <taxon>Bacteria</taxon>
        <taxon>Bacillati</taxon>
        <taxon>Bacillota</taxon>
        <taxon>Clostridia</taxon>
        <taxon>Eubacteriales</taxon>
        <taxon>Oscillospiraceae</taxon>
        <taxon>Pusillibacter</taxon>
    </lineage>
</organism>
<dbReference type="NCBIfam" id="TIGR01887">
    <property type="entry name" value="dipeptidaselike"/>
    <property type="match status" value="1"/>
</dbReference>
<dbReference type="NCBIfam" id="NF005591">
    <property type="entry name" value="PRK07318.1"/>
    <property type="match status" value="1"/>
</dbReference>
<keyword evidence="8" id="KW-0482">Metalloprotease</keyword>
<geneLocation type="plasmid" evidence="9 10">
    <name>pMM59_01</name>
</geneLocation>
<comment type="cofactor">
    <cofactor evidence="1">
        <name>Zn(2+)</name>
        <dbReference type="ChEBI" id="CHEBI:29105"/>
    </cofactor>
</comment>
<keyword evidence="6" id="KW-0862">Zinc</keyword>
<keyword evidence="7" id="KW-0224">Dipeptidase</keyword>
<dbReference type="PANTHER" id="PTHR43808">
    <property type="entry name" value="ACETYLORNITHINE DEACETYLASE"/>
    <property type="match status" value="1"/>
</dbReference>
<evidence type="ECO:0000256" key="7">
    <source>
        <dbReference type="ARBA" id="ARBA00022997"/>
    </source>
</evidence>
<dbReference type="Gene3D" id="3.40.630.10">
    <property type="entry name" value="Zn peptidases"/>
    <property type="match status" value="1"/>
</dbReference>
<dbReference type="EMBL" id="AP023421">
    <property type="protein sequence ID" value="BCK85691.1"/>
    <property type="molecule type" value="Genomic_DNA"/>
</dbReference>
<accession>A0A810QJW8</accession>
<dbReference type="InterPro" id="IPR010964">
    <property type="entry name" value="M20A_pepV-rel"/>
</dbReference>
<dbReference type="AlphaFoldDB" id="A0A810QJW8"/>
<evidence type="ECO:0000256" key="2">
    <source>
        <dbReference type="ARBA" id="ARBA00006247"/>
    </source>
</evidence>
<proteinExistence type="inferred from homology"/>
<name>A0A810QJW8_9FIRM</name>
<dbReference type="GO" id="GO:0008777">
    <property type="term" value="F:acetylornithine deacetylase activity"/>
    <property type="evidence" value="ECO:0007669"/>
    <property type="project" value="TreeGrafter"/>
</dbReference>